<dbReference type="InterPro" id="IPR015421">
    <property type="entry name" value="PyrdxlP-dep_Trfase_major"/>
</dbReference>
<evidence type="ECO:0000256" key="1">
    <source>
        <dbReference type="ARBA" id="ARBA00001933"/>
    </source>
</evidence>
<comment type="caution">
    <text evidence="4">The sequence shown here is derived from an EMBL/GenBank/DDBJ whole genome shotgun (WGS) entry which is preliminary data.</text>
</comment>
<gene>
    <name evidence="4" type="ORF">A8950_0753</name>
</gene>
<evidence type="ECO:0000313" key="5">
    <source>
        <dbReference type="Proteomes" id="UP000295783"/>
    </source>
</evidence>
<dbReference type="GO" id="GO:0030170">
    <property type="term" value="F:pyridoxal phosphate binding"/>
    <property type="evidence" value="ECO:0007669"/>
    <property type="project" value="InterPro"/>
</dbReference>
<name>A0A4R6WRI4_9PROT</name>
<comment type="similarity">
    <text evidence="3">Belongs to the class-III pyridoxal-phosphate-dependent aminotransferase family.</text>
</comment>
<protein>
    <submittedName>
        <fullName evidence="4">Glutamate-1-semialdehyde 2,1-aminomutase</fullName>
    </submittedName>
</protein>
<evidence type="ECO:0000256" key="3">
    <source>
        <dbReference type="RuleBase" id="RU003560"/>
    </source>
</evidence>
<evidence type="ECO:0000256" key="2">
    <source>
        <dbReference type="ARBA" id="ARBA00022898"/>
    </source>
</evidence>
<dbReference type="PANTHER" id="PTHR43713:SF3">
    <property type="entry name" value="GLUTAMATE-1-SEMIALDEHYDE 2,1-AMINOMUTASE 1, CHLOROPLASTIC-RELATED"/>
    <property type="match status" value="1"/>
</dbReference>
<dbReference type="GO" id="GO:0008483">
    <property type="term" value="F:transaminase activity"/>
    <property type="evidence" value="ECO:0007669"/>
    <property type="project" value="InterPro"/>
</dbReference>
<dbReference type="SUPFAM" id="SSF53383">
    <property type="entry name" value="PLP-dependent transferases"/>
    <property type="match status" value="1"/>
</dbReference>
<dbReference type="PANTHER" id="PTHR43713">
    <property type="entry name" value="GLUTAMATE-1-SEMIALDEHYDE 2,1-AMINOMUTASE"/>
    <property type="match status" value="1"/>
</dbReference>
<organism evidence="4 5">
    <name type="scientific">Dongia mobilis</name>
    <dbReference type="NCBI Taxonomy" id="578943"/>
    <lineage>
        <taxon>Bacteria</taxon>
        <taxon>Pseudomonadati</taxon>
        <taxon>Pseudomonadota</taxon>
        <taxon>Alphaproteobacteria</taxon>
        <taxon>Rhodospirillales</taxon>
        <taxon>Dongiaceae</taxon>
        <taxon>Dongia</taxon>
    </lineage>
</organism>
<proteinExistence type="inferred from homology"/>
<keyword evidence="2 3" id="KW-0663">Pyridoxal phosphate</keyword>
<keyword evidence="5" id="KW-1185">Reference proteome</keyword>
<dbReference type="InterPro" id="IPR005814">
    <property type="entry name" value="Aminotrans_3"/>
</dbReference>
<dbReference type="Gene3D" id="3.40.640.10">
    <property type="entry name" value="Type I PLP-dependent aspartate aminotransferase-like (Major domain)"/>
    <property type="match status" value="1"/>
</dbReference>
<sequence length="439" mass="47288">MGEFMNVSLDAAIAEAEARYTAANPESAARHAAARQPMPGGNTRTVLHYSPFPLAWAKGEGAILTDFDGHDYVDYLGEYSAGLYGHSNPQIQAAMKKAIDDGTVLGGPNRYEAELAALISARFPSLQKLRFCNSGTEANVFALMTARAVTKRGKIMVFDGGYHGGVLYFGHGGIPINLPLDWVLAPYNDTEGTLALIRQHGADLAAILIEPMLGSGGCLPARRDFLGALRQAASELGIILIFDEVMSSRLSSGGLQAATGVTPDMTTLGKYLGGGASFGAFGGRSDIMDHYDPERPGYWPHAGTFNNNVLSMAAGLTGLRDIYTPEAAVLLNAKGDRLRDGINHLARKHDVPLVATGTGSFLGIHFSREMPDRPRHESAEVEALHGKLHKLMHLDFIDVGLFFARRGYMALSLALTEAQIDRFIAQTEEFILSRKGLLE</sequence>
<accession>A0A4R6WRI4</accession>
<dbReference type="InterPro" id="IPR015424">
    <property type="entry name" value="PyrdxlP-dep_Trfase"/>
</dbReference>
<dbReference type="EMBL" id="SNYW01000006">
    <property type="protein sequence ID" value="TDQ84205.1"/>
    <property type="molecule type" value="Genomic_DNA"/>
</dbReference>
<dbReference type="Pfam" id="PF00202">
    <property type="entry name" value="Aminotran_3"/>
    <property type="match status" value="2"/>
</dbReference>
<evidence type="ECO:0000313" key="4">
    <source>
        <dbReference type="EMBL" id="TDQ84205.1"/>
    </source>
</evidence>
<reference evidence="4 5" key="1">
    <citation type="submission" date="2019-03" db="EMBL/GenBank/DDBJ databases">
        <title>Genomic Encyclopedia of Type Strains, Phase III (KMG-III): the genomes of soil and plant-associated and newly described type strains.</title>
        <authorList>
            <person name="Whitman W."/>
        </authorList>
    </citation>
    <scope>NUCLEOTIDE SEQUENCE [LARGE SCALE GENOMIC DNA]</scope>
    <source>
        <strain evidence="4 5">CGMCC 1.7660</strain>
    </source>
</reference>
<comment type="cofactor">
    <cofactor evidence="1">
        <name>pyridoxal 5'-phosphate</name>
        <dbReference type="ChEBI" id="CHEBI:597326"/>
    </cofactor>
</comment>
<dbReference type="InterPro" id="IPR015422">
    <property type="entry name" value="PyrdxlP-dep_Trfase_small"/>
</dbReference>
<dbReference type="Proteomes" id="UP000295783">
    <property type="component" value="Unassembled WGS sequence"/>
</dbReference>
<dbReference type="AlphaFoldDB" id="A0A4R6WRI4"/>
<dbReference type="Gene3D" id="3.90.1150.10">
    <property type="entry name" value="Aspartate Aminotransferase, domain 1"/>
    <property type="match status" value="1"/>
</dbReference>